<protein>
    <submittedName>
        <fullName evidence="6">Putative phage integrase</fullName>
    </submittedName>
</protein>
<evidence type="ECO:0000313" key="7">
    <source>
        <dbReference type="Proteomes" id="UP000182227"/>
    </source>
</evidence>
<dbReference type="SUPFAM" id="SSF56349">
    <property type="entry name" value="DNA breaking-rejoining enzymes"/>
    <property type="match status" value="1"/>
</dbReference>
<dbReference type="Gene3D" id="1.10.150.130">
    <property type="match status" value="1"/>
</dbReference>
<dbReference type="InterPro" id="IPR002104">
    <property type="entry name" value="Integrase_catalytic"/>
</dbReference>
<gene>
    <name evidence="6" type="ORF">BN970_02146</name>
</gene>
<dbReference type="AlphaFoldDB" id="A0A0U1D9F3"/>
<keyword evidence="2" id="KW-0238">DNA-binding</keyword>
<evidence type="ECO:0000259" key="5">
    <source>
        <dbReference type="PROSITE" id="PS51898"/>
    </source>
</evidence>
<dbReference type="GO" id="GO:0006310">
    <property type="term" value="P:DNA recombination"/>
    <property type="evidence" value="ECO:0007669"/>
    <property type="project" value="UniProtKB-KW"/>
</dbReference>
<dbReference type="PANTHER" id="PTHR30349">
    <property type="entry name" value="PHAGE INTEGRASE-RELATED"/>
    <property type="match status" value="1"/>
</dbReference>
<sequence>MKRTGKAMKAARGKRSAQWLSDRTADLGYRVSPTVIAKLDSGHRGSVLSVPELIVLAAALHTSPVNLVYPGPYQGRVEILPGRNAGEFNAAEWFSGVYSYLGRDGVGAPEDPAEQWQANTETLRQWRYLDELFITKEQMDDPKHIAVLDRQIKATCDRLGIKLPPDEVFGRDTIELKTGDDDARQRLAPGEHGKITDTKRGEIFYATTYLRLHSGKLREREASSRKSAEDARRELKRRIKAELETGEPTGVINRSTTLSELFEAWIPAKIAEDQIGERTVTLYRDTWRLHGEQQLGELRIAELSTSRADAHLKALPPSPATYLRIILTGMYGLAVRFDVVKHNIMRETKAAKAERKPARALTAMEFEEVRRAVEMFCTRKGPGPRRGRMLPAFVELLAATGVRPGEVLAIEWPEVDLLADVPTVTVSGTVVDSGRVAGKPLHRQDERKGGAPAHTVTLPPFGVQVLTELYGVTGPAGTVLKNRDGGLVSLSNIRSSLREALAPHEHLRWVTPHSFRRTTGTVVRDGLGVEAAQHQLGHAQLATTEGHYVQRVTAGPDTRAVLEKWASNQS</sequence>
<dbReference type="GO" id="GO:0015074">
    <property type="term" value="P:DNA integration"/>
    <property type="evidence" value="ECO:0007669"/>
    <property type="project" value="InterPro"/>
</dbReference>
<feature type="domain" description="Tyr recombinase" evidence="5">
    <location>
        <begin position="356"/>
        <end position="563"/>
    </location>
</feature>
<dbReference type="Gene3D" id="1.10.443.10">
    <property type="entry name" value="Intergrase catalytic core"/>
    <property type="match status" value="1"/>
</dbReference>
<dbReference type="EMBL" id="CTEF01000001">
    <property type="protein sequence ID" value="CQD10784.1"/>
    <property type="molecule type" value="Genomic_DNA"/>
</dbReference>
<evidence type="ECO:0000313" key="6">
    <source>
        <dbReference type="EMBL" id="CQD10784.1"/>
    </source>
</evidence>
<dbReference type="GO" id="GO:0003677">
    <property type="term" value="F:DNA binding"/>
    <property type="evidence" value="ECO:0007669"/>
    <property type="project" value="UniProtKB-KW"/>
</dbReference>
<organism evidence="6 7">
    <name type="scientific">Mycolicibacterium conceptionense</name>
    <dbReference type="NCBI Taxonomy" id="451644"/>
    <lineage>
        <taxon>Bacteria</taxon>
        <taxon>Bacillati</taxon>
        <taxon>Actinomycetota</taxon>
        <taxon>Actinomycetes</taxon>
        <taxon>Mycobacteriales</taxon>
        <taxon>Mycobacteriaceae</taxon>
        <taxon>Mycolicibacterium</taxon>
    </lineage>
</organism>
<dbReference type="InterPro" id="IPR010998">
    <property type="entry name" value="Integrase_recombinase_N"/>
</dbReference>
<dbReference type="InterPro" id="IPR013762">
    <property type="entry name" value="Integrase-like_cat_sf"/>
</dbReference>
<keyword evidence="3" id="KW-0233">DNA recombination</keyword>
<evidence type="ECO:0000256" key="4">
    <source>
        <dbReference type="SAM" id="Coils"/>
    </source>
</evidence>
<dbReference type="PANTHER" id="PTHR30349:SF64">
    <property type="entry name" value="PROPHAGE INTEGRASE INTD-RELATED"/>
    <property type="match status" value="1"/>
</dbReference>
<dbReference type="Pfam" id="PF00589">
    <property type="entry name" value="Phage_integrase"/>
    <property type="match status" value="1"/>
</dbReference>
<comment type="similarity">
    <text evidence="1">Belongs to the 'phage' integrase family.</text>
</comment>
<evidence type="ECO:0000256" key="1">
    <source>
        <dbReference type="ARBA" id="ARBA00008857"/>
    </source>
</evidence>
<dbReference type="InterPro" id="IPR011010">
    <property type="entry name" value="DNA_brk_join_enz"/>
</dbReference>
<dbReference type="InterPro" id="IPR050090">
    <property type="entry name" value="Tyrosine_recombinase_XerCD"/>
</dbReference>
<reference evidence="6 7" key="1">
    <citation type="submission" date="2015-03" db="EMBL/GenBank/DDBJ databases">
        <authorList>
            <person name="Murphy D."/>
        </authorList>
    </citation>
    <scope>NUCLEOTIDE SEQUENCE [LARGE SCALE GENOMIC DNA]</scope>
    <source>
        <strain evidence="6 7">D16</strain>
    </source>
</reference>
<keyword evidence="4" id="KW-0175">Coiled coil</keyword>
<accession>A0A0U1D9F3</accession>
<feature type="coiled-coil region" evidence="4">
    <location>
        <begin position="218"/>
        <end position="245"/>
    </location>
</feature>
<dbReference type="PROSITE" id="PS51898">
    <property type="entry name" value="TYR_RECOMBINASE"/>
    <property type="match status" value="1"/>
</dbReference>
<proteinExistence type="inferred from homology"/>
<evidence type="ECO:0000256" key="3">
    <source>
        <dbReference type="ARBA" id="ARBA00023172"/>
    </source>
</evidence>
<evidence type="ECO:0000256" key="2">
    <source>
        <dbReference type="ARBA" id="ARBA00023125"/>
    </source>
</evidence>
<dbReference type="Proteomes" id="UP000182227">
    <property type="component" value="Unassembled WGS sequence"/>
</dbReference>
<name>A0A0U1D9F3_9MYCO</name>